<feature type="compositionally biased region" description="Basic and acidic residues" evidence="1">
    <location>
        <begin position="116"/>
        <end position="130"/>
    </location>
</feature>
<keyword evidence="3" id="KW-1185">Reference proteome</keyword>
<dbReference type="EMBL" id="CAJVCH010282985">
    <property type="protein sequence ID" value="CAG7784789.1"/>
    <property type="molecule type" value="Genomic_DNA"/>
</dbReference>
<comment type="caution">
    <text evidence="2">The sequence shown here is derived from an EMBL/GenBank/DDBJ whole genome shotgun (WGS) entry which is preliminary data.</text>
</comment>
<evidence type="ECO:0000313" key="2">
    <source>
        <dbReference type="EMBL" id="CAG7784789.1"/>
    </source>
</evidence>
<proteinExistence type="predicted"/>
<evidence type="ECO:0000313" key="3">
    <source>
        <dbReference type="Proteomes" id="UP000708208"/>
    </source>
</evidence>
<dbReference type="AlphaFoldDB" id="A0A8J2L049"/>
<dbReference type="Proteomes" id="UP000708208">
    <property type="component" value="Unassembled WGS sequence"/>
</dbReference>
<evidence type="ECO:0000256" key="1">
    <source>
        <dbReference type="SAM" id="MobiDB-lite"/>
    </source>
</evidence>
<reference evidence="2" key="1">
    <citation type="submission" date="2021-06" db="EMBL/GenBank/DDBJ databases">
        <authorList>
            <person name="Hodson N. C."/>
            <person name="Mongue J. A."/>
            <person name="Jaron S. K."/>
        </authorList>
    </citation>
    <scope>NUCLEOTIDE SEQUENCE</scope>
</reference>
<feature type="compositionally biased region" description="Polar residues" evidence="1">
    <location>
        <begin position="131"/>
        <end position="146"/>
    </location>
</feature>
<organism evidence="2 3">
    <name type="scientific">Allacma fusca</name>
    <dbReference type="NCBI Taxonomy" id="39272"/>
    <lineage>
        <taxon>Eukaryota</taxon>
        <taxon>Metazoa</taxon>
        <taxon>Ecdysozoa</taxon>
        <taxon>Arthropoda</taxon>
        <taxon>Hexapoda</taxon>
        <taxon>Collembola</taxon>
        <taxon>Symphypleona</taxon>
        <taxon>Sminthuridae</taxon>
        <taxon>Allacma</taxon>
    </lineage>
</organism>
<gene>
    <name evidence="2" type="ORF">AFUS01_LOCUS23453</name>
</gene>
<feature type="region of interest" description="Disordered" evidence="1">
    <location>
        <begin position="116"/>
        <end position="146"/>
    </location>
</feature>
<sequence length="220" mass="25272">MFIKDNNDNNENLCLLATSSITGCVLYNNNSICFFCYGTRTERRNEEAAIAISKWNSIGKTENERQLAAYADVPFMIDNTLNNWLFDVIRTAIECQRSNDRVSLLRGRVKNGSIERSKQVGKDISRKQENHTGNTISFQSTQSTNHGLSADGKNIPCFYLFHRQSETPQRERNEFKGVLSQIRFIPDKRHQIIIQTHIKQMAPSHNSEVIVMTSMKSPYY</sequence>
<dbReference type="PROSITE" id="PS51257">
    <property type="entry name" value="PROKAR_LIPOPROTEIN"/>
    <property type="match status" value="1"/>
</dbReference>
<name>A0A8J2L049_9HEXA</name>
<protein>
    <submittedName>
        <fullName evidence="2">Uncharacterized protein</fullName>
    </submittedName>
</protein>
<accession>A0A8J2L049</accession>